<organism evidence="1 2">
    <name type="scientific">Melipona quadrifasciata</name>
    <dbReference type="NCBI Taxonomy" id="166423"/>
    <lineage>
        <taxon>Eukaryota</taxon>
        <taxon>Metazoa</taxon>
        <taxon>Ecdysozoa</taxon>
        <taxon>Arthropoda</taxon>
        <taxon>Hexapoda</taxon>
        <taxon>Insecta</taxon>
        <taxon>Pterygota</taxon>
        <taxon>Neoptera</taxon>
        <taxon>Endopterygota</taxon>
        <taxon>Hymenoptera</taxon>
        <taxon>Apocrita</taxon>
        <taxon>Aculeata</taxon>
        <taxon>Apoidea</taxon>
        <taxon>Anthophila</taxon>
        <taxon>Apidae</taxon>
        <taxon>Melipona</taxon>
    </lineage>
</organism>
<gene>
    <name evidence="1" type="ORF">WN51_14697</name>
</gene>
<evidence type="ECO:0000313" key="2">
    <source>
        <dbReference type="Proteomes" id="UP000053105"/>
    </source>
</evidence>
<protein>
    <submittedName>
        <fullName evidence="1">Uncharacterized protein</fullName>
    </submittedName>
</protein>
<sequence>MPMPTKKEKRKKETINLTLYNTDNLCPIKMIKNSFVQKEDADESMFKSGALIYGWPSEQHYRRSTVAELMNVEIENKKDWKTERDGGKNWREYFAGGIKPLIFWTFSWMIQAVLPRIPFISRRTTPNGQQGNNIVNNVYAVAFSDYELVSLESNNDGDTGSDAPVQFKRRNVRIIRSDEESDNRDEPLTIKQAFQEIREIPEIIQSIIQSINHAISYESNVQQVENVALPTNRVTLELLDQTDTPGFHGILFARGLSCLTF</sequence>
<keyword evidence="2" id="KW-1185">Reference proteome</keyword>
<accession>A0A0M9A2Z2</accession>
<reference evidence="1 2" key="1">
    <citation type="submission" date="2015-07" db="EMBL/GenBank/DDBJ databases">
        <title>The genome of Melipona quadrifasciata.</title>
        <authorList>
            <person name="Pan H."/>
            <person name="Kapheim K."/>
        </authorList>
    </citation>
    <scope>NUCLEOTIDE SEQUENCE [LARGE SCALE GENOMIC DNA]</scope>
    <source>
        <strain evidence="1">0111107301</strain>
        <tissue evidence="1">Whole body</tissue>
    </source>
</reference>
<dbReference type="EMBL" id="KQ435782">
    <property type="protein sequence ID" value="KOX74759.1"/>
    <property type="molecule type" value="Genomic_DNA"/>
</dbReference>
<proteinExistence type="predicted"/>
<evidence type="ECO:0000313" key="1">
    <source>
        <dbReference type="EMBL" id="KOX74759.1"/>
    </source>
</evidence>
<dbReference type="AlphaFoldDB" id="A0A0M9A2Z2"/>
<dbReference type="Proteomes" id="UP000053105">
    <property type="component" value="Unassembled WGS sequence"/>
</dbReference>
<name>A0A0M9A2Z2_9HYME</name>